<dbReference type="EMBL" id="JAYGHY010000049">
    <property type="protein sequence ID" value="MEA5443403.1"/>
    <property type="molecule type" value="Genomic_DNA"/>
</dbReference>
<organism evidence="1 2">
    <name type="scientific">Cyanobium gracile UHCC 0281</name>
    <dbReference type="NCBI Taxonomy" id="3110309"/>
    <lineage>
        <taxon>Bacteria</taxon>
        <taxon>Bacillati</taxon>
        <taxon>Cyanobacteriota</taxon>
        <taxon>Cyanophyceae</taxon>
        <taxon>Synechococcales</taxon>
        <taxon>Prochlorococcaceae</taxon>
        <taxon>Cyanobium</taxon>
    </lineage>
</organism>
<protein>
    <submittedName>
        <fullName evidence="1">Protein phosphatase</fullName>
    </submittedName>
</protein>
<reference evidence="1 2" key="1">
    <citation type="submission" date="2023-12" db="EMBL/GenBank/DDBJ databases">
        <title>Baltic Sea Cyanobacteria.</title>
        <authorList>
            <person name="Delbaje E."/>
            <person name="Fewer D.P."/>
            <person name="Shishido T.K."/>
        </authorList>
    </citation>
    <scope>NUCLEOTIDE SEQUENCE [LARGE SCALE GENOMIC DNA]</scope>
    <source>
        <strain evidence="1 2">UHCC 0281</strain>
    </source>
</reference>
<keyword evidence="2" id="KW-1185">Reference proteome</keyword>
<name>A0ABU5SYC0_9CYAN</name>
<evidence type="ECO:0000313" key="2">
    <source>
        <dbReference type="Proteomes" id="UP001302329"/>
    </source>
</evidence>
<accession>A0ABU5SYC0</accession>
<gene>
    <name evidence="1" type="ORF">VB739_12630</name>
</gene>
<dbReference type="Proteomes" id="UP001302329">
    <property type="component" value="Unassembled WGS sequence"/>
</dbReference>
<evidence type="ECO:0000313" key="1">
    <source>
        <dbReference type="EMBL" id="MEA5443403.1"/>
    </source>
</evidence>
<proteinExistence type="predicted"/>
<comment type="caution">
    <text evidence="1">The sequence shown here is derived from an EMBL/GenBank/DDBJ whole genome shotgun (WGS) entry which is preliminary data.</text>
</comment>
<dbReference type="RefSeq" id="WP_323357395.1">
    <property type="nucleotide sequence ID" value="NZ_JAYGHY010000049.1"/>
</dbReference>
<sequence>MHQEPLPSVASLQGTLFDFAIAELVRSHRESFPPLWTAESWAKLMIWLALSCGCSGEVRALEAFAAALGPALTARMRRLFFERELSDLNLRVMADPAEQQVLLLPLDAGLDADFAAAGAALQAVGLSDRVTPDRSRWQSLEALLAVPWQSESG</sequence>